<sequence length="267" mass="28548">MQSEAVLTLLTALITAVIGAVGLVRAARVTGGGEASQDDWADLLLSLSSYCGGVRGVAEAAVKDCEQALLSLREGAGGGVRTAEGRQKLFADHTQRDDELAQLSTELRQHGYALDHFQRVLGRTGRKIDDFVQSPPEDEKARDRDLASLETSVRALADPLNSLDGSFTYGRDIYLERHAPMSARVRRRLLTRSREYYEAAARNAAPNVFEPPQNESAESSAEAEPAGSRRPAAGEAPPCGYCIWRCPHAPGGLGTAGEREAAEAASG</sequence>
<reference evidence="2" key="1">
    <citation type="journal article" date="2014" name="Int. J. Syst. Evol. Microbiol.">
        <title>Complete genome sequence of Corynebacterium casei LMG S-19264T (=DSM 44701T), isolated from a smear-ripened cheese.</title>
        <authorList>
            <consortium name="US DOE Joint Genome Institute (JGI-PGF)"/>
            <person name="Walter F."/>
            <person name="Albersmeier A."/>
            <person name="Kalinowski J."/>
            <person name="Ruckert C."/>
        </authorList>
    </citation>
    <scope>NUCLEOTIDE SEQUENCE</scope>
    <source>
        <strain evidence="2">JCM 4815</strain>
    </source>
</reference>
<comment type="caution">
    <text evidence="2">The sequence shown here is derived from an EMBL/GenBank/DDBJ whole genome shotgun (WGS) entry which is preliminary data.</text>
</comment>
<dbReference type="Proteomes" id="UP000622166">
    <property type="component" value="Unassembled WGS sequence"/>
</dbReference>
<feature type="region of interest" description="Disordered" evidence="1">
    <location>
        <begin position="204"/>
        <end position="234"/>
    </location>
</feature>
<dbReference type="AlphaFoldDB" id="A0A918PA83"/>
<protein>
    <submittedName>
        <fullName evidence="2">Uncharacterized protein</fullName>
    </submittedName>
</protein>
<evidence type="ECO:0000313" key="2">
    <source>
        <dbReference type="EMBL" id="GGY93245.1"/>
    </source>
</evidence>
<feature type="compositionally biased region" description="Low complexity" evidence="1">
    <location>
        <begin position="215"/>
        <end position="228"/>
    </location>
</feature>
<name>A0A918PA83_9ACTN</name>
<gene>
    <name evidence="2" type="ORF">GCM10010365_09870</name>
</gene>
<accession>A0A918PA83</accession>
<proteinExistence type="predicted"/>
<keyword evidence="3" id="KW-1185">Reference proteome</keyword>
<dbReference type="RefSeq" id="WP_189855541.1">
    <property type="nucleotide sequence ID" value="NZ_BMVW01000001.1"/>
</dbReference>
<evidence type="ECO:0000313" key="3">
    <source>
        <dbReference type="Proteomes" id="UP000622166"/>
    </source>
</evidence>
<evidence type="ECO:0000256" key="1">
    <source>
        <dbReference type="SAM" id="MobiDB-lite"/>
    </source>
</evidence>
<dbReference type="EMBL" id="BMVW01000001">
    <property type="protein sequence ID" value="GGY93245.1"/>
    <property type="molecule type" value="Genomic_DNA"/>
</dbReference>
<reference evidence="2" key="2">
    <citation type="submission" date="2020-09" db="EMBL/GenBank/DDBJ databases">
        <authorList>
            <person name="Sun Q."/>
            <person name="Ohkuma M."/>
        </authorList>
    </citation>
    <scope>NUCLEOTIDE SEQUENCE</scope>
    <source>
        <strain evidence="2">JCM 4815</strain>
    </source>
</reference>
<organism evidence="2 3">
    <name type="scientific">Streptomyces poonensis</name>
    <dbReference type="NCBI Taxonomy" id="68255"/>
    <lineage>
        <taxon>Bacteria</taxon>
        <taxon>Bacillati</taxon>
        <taxon>Actinomycetota</taxon>
        <taxon>Actinomycetes</taxon>
        <taxon>Kitasatosporales</taxon>
        <taxon>Streptomycetaceae</taxon>
        <taxon>Streptomyces</taxon>
    </lineage>
</organism>